<feature type="compositionally biased region" description="Polar residues" evidence="1">
    <location>
        <begin position="74"/>
        <end position="84"/>
    </location>
</feature>
<evidence type="ECO:0000313" key="3">
    <source>
        <dbReference type="EMBL" id="CAH9114304.1"/>
    </source>
</evidence>
<sequence>MATRNALRFVSRRFSGSGKVLGKEEQAAENVYIKKMEQEKLEKLARKGPTAEEQSAAGLRGSDSVTDAKPGVKASSSTPGVSNDNYRNYGVLAGIIAGAGALGWYLMSKEDKKVDVQD</sequence>
<evidence type="ECO:0000256" key="2">
    <source>
        <dbReference type="SAM" id="Phobius"/>
    </source>
</evidence>
<dbReference type="InterPro" id="IPR045284">
    <property type="entry name" value="At2g27730-like"/>
</dbReference>
<accession>A0AAV0EIG4</accession>
<keyword evidence="2" id="KW-0812">Transmembrane</keyword>
<evidence type="ECO:0008006" key="6">
    <source>
        <dbReference type="Google" id="ProtNLM"/>
    </source>
</evidence>
<proteinExistence type="predicted"/>
<dbReference type="EMBL" id="CAMAPF010000922">
    <property type="protein sequence ID" value="CAH9121901.1"/>
    <property type="molecule type" value="Genomic_DNA"/>
</dbReference>
<evidence type="ECO:0000313" key="4">
    <source>
        <dbReference type="EMBL" id="CAH9121901.1"/>
    </source>
</evidence>
<feature type="transmembrane region" description="Helical" evidence="2">
    <location>
        <begin position="89"/>
        <end position="107"/>
    </location>
</feature>
<keyword evidence="2" id="KW-0472">Membrane</keyword>
<dbReference type="PANTHER" id="PTHR33878:SF1">
    <property type="entry name" value="OS08G0559000 PROTEIN"/>
    <property type="match status" value="1"/>
</dbReference>
<protein>
    <recommendedName>
        <fullName evidence="6">F1F0-ATPase inhibitor protein</fullName>
    </recommendedName>
</protein>
<comment type="caution">
    <text evidence="4">The sequence shown here is derived from an EMBL/GenBank/DDBJ whole genome shotgun (WGS) entry which is preliminary data.</text>
</comment>
<dbReference type="AlphaFoldDB" id="A0AAV0EIG4"/>
<dbReference type="Proteomes" id="UP001152523">
    <property type="component" value="Unassembled WGS sequence"/>
</dbReference>
<gene>
    <name evidence="3" type="ORF">CEPIT_LOCUS20667</name>
    <name evidence="4" type="ORF">CEPIT_LOCUS24063</name>
</gene>
<evidence type="ECO:0000313" key="5">
    <source>
        <dbReference type="Proteomes" id="UP001152523"/>
    </source>
</evidence>
<keyword evidence="5" id="KW-1185">Reference proteome</keyword>
<keyword evidence="2" id="KW-1133">Transmembrane helix</keyword>
<reference evidence="4" key="1">
    <citation type="submission" date="2022-07" db="EMBL/GenBank/DDBJ databases">
        <authorList>
            <person name="Macas J."/>
            <person name="Novak P."/>
            <person name="Neumann P."/>
        </authorList>
    </citation>
    <scope>NUCLEOTIDE SEQUENCE</scope>
</reference>
<feature type="region of interest" description="Disordered" evidence="1">
    <location>
        <begin position="43"/>
        <end position="84"/>
    </location>
</feature>
<dbReference type="Gene3D" id="1.20.5.500">
    <property type="entry name" value="Single helix bin"/>
    <property type="match status" value="1"/>
</dbReference>
<organism evidence="4 5">
    <name type="scientific">Cuscuta epithymum</name>
    <dbReference type="NCBI Taxonomy" id="186058"/>
    <lineage>
        <taxon>Eukaryota</taxon>
        <taxon>Viridiplantae</taxon>
        <taxon>Streptophyta</taxon>
        <taxon>Embryophyta</taxon>
        <taxon>Tracheophyta</taxon>
        <taxon>Spermatophyta</taxon>
        <taxon>Magnoliopsida</taxon>
        <taxon>eudicotyledons</taxon>
        <taxon>Gunneridae</taxon>
        <taxon>Pentapetalae</taxon>
        <taxon>asterids</taxon>
        <taxon>lamiids</taxon>
        <taxon>Solanales</taxon>
        <taxon>Convolvulaceae</taxon>
        <taxon>Cuscuteae</taxon>
        <taxon>Cuscuta</taxon>
        <taxon>Cuscuta subgen. Cuscuta</taxon>
    </lineage>
</organism>
<dbReference type="EMBL" id="CAMAPF010000219">
    <property type="protein sequence ID" value="CAH9114304.1"/>
    <property type="molecule type" value="Genomic_DNA"/>
</dbReference>
<dbReference type="PANTHER" id="PTHR33878">
    <property type="entry name" value="OS08G0559000 PROTEIN"/>
    <property type="match status" value="1"/>
</dbReference>
<evidence type="ECO:0000256" key="1">
    <source>
        <dbReference type="SAM" id="MobiDB-lite"/>
    </source>
</evidence>
<name>A0AAV0EIG4_9ASTE</name>